<dbReference type="InterPro" id="IPR050249">
    <property type="entry name" value="Pseudomonas-type_ThrB"/>
</dbReference>
<dbReference type="Pfam" id="PF01636">
    <property type="entry name" value="APH"/>
    <property type="match status" value="1"/>
</dbReference>
<accession>A0A084J9N4</accession>
<dbReference type="RefSeq" id="WP_035134050.1">
    <property type="nucleotide sequence ID" value="NZ_JPMD01000032.1"/>
</dbReference>
<reference evidence="2 3" key="1">
    <citation type="submission" date="2014-07" db="EMBL/GenBank/DDBJ databases">
        <title>Draft genome of Clostridium sulfidigenes 113A isolated from sediments associated with methane hydrate from Krishna Godavari basin.</title>
        <authorList>
            <person name="Honkalas V.S."/>
            <person name="Dabir A.P."/>
            <person name="Arora P."/>
            <person name="Dhakephalkar P.K."/>
        </authorList>
    </citation>
    <scope>NUCLEOTIDE SEQUENCE [LARGE SCALE GENOMIC DNA]</scope>
    <source>
        <strain evidence="2 3">113A</strain>
    </source>
</reference>
<dbReference type="InterPro" id="IPR011009">
    <property type="entry name" value="Kinase-like_dom_sf"/>
</dbReference>
<feature type="domain" description="Aminoglycoside phosphotransferase" evidence="1">
    <location>
        <begin position="22"/>
        <end position="247"/>
    </location>
</feature>
<comment type="caution">
    <text evidence="2">The sequence shown here is derived from an EMBL/GenBank/DDBJ whole genome shotgun (WGS) entry which is preliminary data.</text>
</comment>
<dbReference type="SUPFAM" id="SSF56112">
    <property type="entry name" value="Protein kinase-like (PK-like)"/>
    <property type="match status" value="1"/>
</dbReference>
<gene>
    <name evidence="2" type="ORF">IO99_13460</name>
</gene>
<dbReference type="AlphaFoldDB" id="A0A084J9N4"/>
<evidence type="ECO:0000313" key="3">
    <source>
        <dbReference type="Proteomes" id="UP000028542"/>
    </source>
</evidence>
<keyword evidence="3" id="KW-1185">Reference proteome</keyword>
<dbReference type="eggNOG" id="COG2334">
    <property type="taxonomic scope" value="Bacteria"/>
</dbReference>
<dbReference type="EMBL" id="JPMD01000032">
    <property type="protein sequence ID" value="KEZ85668.1"/>
    <property type="molecule type" value="Genomic_DNA"/>
</dbReference>
<dbReference type="PANTHER" id="PTHR21064">
    <property type="entry name" value="AMINOGLYCOSIDE PHOSPHOTRANSFERASE DOMAIN-CONTAINING PROTEIN-RELATED"/>
    <property type="match status" value="1"/>
</dbReference>
<name>A0A084J9N4_9CLOT</name>
<evidence type="ECO:0000313" key="2">
    <source>
        <dbReference type="EMBL" id="KEZ85668.1"/>
    </source>
</evidence>
<organism evidence="2 3">
    <name type="scientific">Clostridium sulfidigenes</name>
    <dbReference type="NCBI Taxonomy" id="318464"/>
    <lineage>
        <taxon>Bacteria</taxon>
        <taxon>Bacillati</taxon>
        <taxon>Bacillota</taxon>
        <taxon>Clostridia</taxon>
        <taxon>Eubacteriales</taxon>
        <taxon>Clostridiaceae</taxon>
        <taxon>Clostridium</taxon>
    </lineage>
</organism>
<evidence type="ECO:0000259" key="1">
    <source>
        <dbReference type="Pfam" id="PF01636"/>
    </source>
</evidence>
<sequence>MEYKLHQVLKQFNINAEMSSYGNGYINDTYIAKPYILQRINSNVFKNPEGLMENISAITEHLRKKILLSGGNPDRETLTIIKTKDGEKYFKTNENDYFRVYKFIDNAVTYDEVEDPMQFYYGAKAFGKFQNMLSDFPADKLYDTIPNFHNTATRFEDLLKAIEDNKCGRLEEVGKEIEFVKKRRRDVSIILDAMKDGSIPLRVTHNDTKLNNVMIDIDTGEGVCVIDLDTVMPGSLLYDYGDALRYGASSGSEDETDLSKIWFDMNLFKYFTKGYFHEVLPILVPKEIELMAFSVKLMTFECGIRFLTDYLNGDTYFKIHKEKHNLHRARTQFKLVSDIEWKMDIMNKTIGELIEGN</sequence>
<protein>
    <submittedName>
        <fullName evidence="2">Mucin desulfatase</fullName>
    </submittedName>
</protein>
<dbReference type="STRING" id="318464.IO99_13460"/>
<dbReference type="InterPro" id="IPR002575">
    <property type="entry name" value="Aminoglycoside_PTrfase"/>
</dbReference>
<dbReference type="Gene3D" id="3.90.1200.10">
    <property type="match status" value="1"/>
</dbReference>
<proteinExistence type="predicted"/>
<dbReference type="Proteomes" id="UP000028542">
    <property type="component" value="Unassembled WGS sequence"/>
</dbReference>
<dbReference type="PANTHER" id="PTHR21064:SF5">
    <property type="entry name" value="SLR1880 PROTEIN"/>
    <property type="match status" value="1"/>
</dbReference>